<evidence type="ECO:0000313" key="2">
    <source>
        <dbReference type="EMBL" id="MEC0485388.1"/>
    </source>
</evidence>
<dbReference type="InterPro" id="IPR010368">
    <property type="entry name" value="Com_YlbF"/>
</dbReference>
<reference evidence="1" key="2">
    <citation type="submission" date="2015-10" db="EMBL/GenBank/DDBJ databases">
        <authorList>
            <person name="Gilbert D.G."/>
        </authorList>
    </citation>
    <scope>NUCLEOTIDE SEQUENCE</scope>
    <source>
        <strain evidence="1">GO-13</strain>
    </source>
</reference>
<dbReference type="PATRIC" id="fig|1664069.3.peg.5590"/>
<sequence length="149" mass="16835">MYATTESLRLQNEADVLANMILQSEAAEHYRMCYKRLREDEEAGRIIASFTKVKEQYEDVQRFGKYHPDYKEISKKMRDIKRKLDLHDTVADFKKAETELQSILDEVSVEIGRAVSEHIKVPTGNPYFDNLSSCSGGCGSGGSCGCKVS</sequence>
<dbReference type="EMBL" id="LECW02000021">
    <property type="protein sequence ID" value="KRT93414.1"/>
    <property type="molecule type" value="Genomic_DNA"/>
</dbReference>
<dbReference type="OrthoDB" id="2157513at2"/>
<dbReference type="Proteomes" id="UP000036168">
    <property type="component" value="Unassembled WGS sequence"/>
</dbReference>
<dbReference type="Pfam" id="PF06133">
    <property type="entry name" value="Com_YlbF"/>
    <property type="match status" value="1"/>
</dbReference>
<keyword evidence="4" id="KW-1185">Reference proteome</keyword>
<dbReference type="AlphaFoldDB" id="A0A0J6HRT1"/>
<evidence type="ECO:0000313" key="1">
    <source>
        <dbReference type="EMBL" id="KRT93414.1"/>
    </source>
</evidence>
<accession>A0A0J6E249</accession>
<gene>
    <name evidence="1" type="ORF">AB447_218670</name>
    <name evidence="2" type="ORF">P8828_11145</name>
</gene>
<organism evidence="1 3">
    <name type="scientific">Bacillus glycinifermentans</name>
    <dbReference type="NCBI Taxonomy" id="1664069"/>
    <lineage>
        <taxon>Bacteria</taxon>
        <taxon>Bacillati</taxon>
        <taxon>Bacillota</taxon>
        <taxon>Bacilli</taxon>
        <taxon>Bacillales</taxon>
        <taxon>Bacillaceae</taxon>
        <taxon>Bacillus</taxon>
    </lineage>
</organism>
<protein>
    <submittedName>
        <fullName evidence="1 2">Regulator</fullName>
    </submittedName>
</protein>
<dbReference type="EMBL" id="JARRTL010000009">
    <property type="protein sequence ID" value="MEC0485388.1"/>
    <property type="molecule type" value="Genomic_DNA"/>
</dbReference>
<dbReference type="InterPro" id="IPR052767">
    <property type="entry name" value="Bact_com_dev_regulator"/>
</dbReference>
<dbReference type="InterPro" id="IPR023378">
    <property type="entry name" value="YheA/YmcA-like_dom_sf"/>
</dbReference>
<dbReference type="SUPFAM" id="SSF158622">
    <property type="entry name" value="YheA/YmcA-like"/>
    <property type="match status" value="1"/>
</dbReference>
<dbReference type="PANTHER" id="PTHR38448">
    <property type="entry name" value="REGULATORY PROTEIN YLBF-RELATED"/>
    <property type="match status" value="1"/>
</dbReference>
<dbReference type="PANTHER" id="PTHR38448:SF2">
    <property type="entry name" value="REGULATORY PROTEIN YLBF"/>
    <property type="match status" value="1"/>
</dbReference>
<evidence type="ECO:0000313" key="4">
    <source>
        <dbReference type="Proteomes" id="UP001341297"/>
    </source>
</evidence>
<evidence type="ECO:0000313" key="3">
    <source>
        <dbReference type="Proteomes" id="UP000036168"/>
    </source>
</evidence>
<comment type="caution">
    <text evidence="1">The sequence shown here is derived from an EMBL/GenBank/DDBJ whole genome shotgun (WGS) entry which is preliminary data.</text>
</comment>
<dbReference type="Proteomes" id="UP001341297">
    <property type="component" value="Unassembled WGS sequence"/>
</dbReference>
<name>A0A0J6HRT1_9BACI</name>
<dbReference type="Gene3D" id="1.20.1500.10">
    <property type="entry name" value="YheA/YmcA-like"/>
    <property type="match status" value="1"/>
</dbReference>
<reference evidence="1 3" key="1">
    <citation type="journal article" date="2015" name="Int. J. Syst. Evol. Microbiol.">
        <title>Bacillus glycinifermentans sp. nov., isolated from fermented soybean paste.</title>
        <authorList>
            <person name="Kim S.J."/>
            <person name="Dunlap C.A."/>
            <person name="Kwon S.W."/>
            <person name="Rooney A.P."/>
        </authorList>
    </citation>
    <scope>NUCLEOTIDE SEQUENCE [LARGE SCALE GENOMIC DNA]</scope>
    <source>
        <strain evidence="1 3">GO-13</strain>
    </source>
</reference>
<dbReference type="STRING" id="1664069.BGLY_1713"/>
<dbReference type="RefSeq" id="WP_048353101.1">
    <property type="nucleotide sequence ID" value="NZ_CP023481.1"/>
</dbReference>
<accession>A0A0J6HRT1</accession>
<reference evidence="2 4" key="3">
    <citation type="submission" date="2023-03" db="EMBL/GenBank/DDBJ databases">
        <title>Agriculturally important microbes genome sequencing.</title>
        <authorList>
            <person name="Dunlap C."/>
        </authorList>
    </citation>
    <scope>NUCLEOTIDE SEQUENCE [LARGE SCALE GENOMIC DNA]</scope>
    <source>
        <strain evidence="2 4">CBP-3203</strain>
    </source>
</reference>
<proteinExistence type="predicted"/>